<protein>
    <recommendedName>
        <fullName evidence="1">Malate synthase C-terminal domain-containing protein</fullName>
    </recommendedName>
</protein>
<dbReference type="InterPro" id="IPR006252">
    <property type="entry name" value="Malate_synthA"/>
</dbReference>
<keyword evidence="3" id="KW-1185">Reference proteome</keyword>
<dbReference type="GO" id="GO:0005737">
    <property type="term" value="C:cytoplasm"/>
    <property type="evidence" value="ECO:0007669"/>
    <property type="project" value="TreeGrafter"/>
</dbReference>
<dbReference type="PANTHER" id="PTHR42902:SF1">
    <property type="entry name" value="MALATE SYNTHASE 1-RELATED"/>
    <property type="match status" value="1"/>
</dbReference>
<dbReference type="Proteomes" id="UP000094094">
    <property type="component" value="Chromosome"/>
</dbReference>
<dbReference type="InterPro" id="IPR044856">
    <property type="entry name" value="Malate_synth_C_sf"/>
</dbReference>
<dbReference type="SUPFAM" id="SSF51645">
    <property type="entry name" value="Malate synthase G"/>
    <property type="match status" value="1"/>
</dbReference>
<sequence length="121" mass="12920">MALRYFDAWLRGTGAVALDGLMEDAAAAEISRAQIWQWLRHRAVDRDAVLGLHAVAHLPAGADERHIVTAGRERFVGLYGISACRASHATGPAQLFLDFGDVGERAIAEGIATIGPLTGRS</sequence>
<proteinExistence type="predicted"/>
<dbReference type="PANTHER" id="PTHR42902">
    <property type="entry name" value="MALATE SYNTHASE"/>
    <property type="match status" value="1"/>
</dbReference>
<feature type="domain" description="Malate synthase C-terminal" evidence="1">
    <location>
        <begin position="2"/>
        <end position="47"/>
    </location>
</feature>
<dbReference type="InterPro" id="IPR011076">
    <property type="entry name" value="Malate_synth_sf"/>
</dbReference>
<evidence type="ECO:0000313" key="2">
    <source>
        <dbReference type="EMBL" id="AOP47832.1"/>
    </source>
</evidence>
<name>A0A1D7VM80_9ACTN</name>
<dbReference type="Pfam" id="PF20659">
    <property type="entry name" value="MS_C"/>
    <property type="match status" value="1"/>
</dbReference>
<evidence type="ECO:0000259" key="1">
    <source>
        <dbReference type="Pfam" id="PF20659"/>
    </source>
</evidence>
<dbReference type="GO" id="GO:0004474">
    <property type="term" value="F:malate synthase activity"/>
    <property type="evidence" value="ECO:0007669"/>
    <property type="project" value="InterPro"/>
</dbReference>
<gene>
    <name evidence="2" type="ORF">SL103_17670</name>
</gene>
<evidence type="ECO:0000313" key="3">
    <source>
        <dbReference type="Proteomes" id="UP000094094"/>
    </source>
</evidence>
<dbReference type="Gene3D" id="1.20.1220.12">
    <property type="entry name" value="Malate synthase, domain III"/>
    <property type="match status" value="1"/>
</dbReference>
<dbReference type="KEGG" id="slc:SL103_17670"/>
<organism evidence="2 3">
    <name type="scientific">Streptomyces lydicus</name>
    <dbReference type="NCBI Taxonomy" id="47763"/>
    <lineage>
        <taxon>Bacteria</taxon>
        <taxon>Bacillati</taxon>
        <taxon>Actinomycetota</taxon>
        <taxon>Actinomycetes</taxon>
        <taxon>Kitasatosporales</taxon>
        <taxon>Streptomycetaceae</taxon>
        <taxon>Streptomyces</taxon>
    </lineage>
</organism>
<dbReference type="EMBL" id="CP017157">
    <property type="protein sequence ID" value="AOP47832.1"/>
    <property type="molecule type" value="Genomic_DNA"/>
</dbReference>
<dbReference type="AlphaFoldDB" id="A0A1D7VM80"/>
<dbReference type="GO" id="GO:0006097">
    <property type="term" value="P:glyoxylate cycle"/>
    <property type="evidence" value="ECO:0007669"/>
    <property type="project" value="InterPro"/>
</dbReference>
<dbReference type="InterPro" id="IPR048355">
    <property type="entry name" value="MS_C"/>
</dbReference>
<accession>A0A1D7VM80</accession>
<reference evidence="2 3" key="1">
    <citation type="submission" date="2016-09" db="EMBL/GenBank/DDBJ databases">
        <title>Complete genome sequencing of Streptomyces lydicus 103 and metabolic pathways analysis of antibiotic biosynthesis.</title>
        <authorList>
            <person name="Jia N."/>
            <person name="Ding M.-Z."/>
            <person name="Gao F."/>
            <person name="Yuan Y.-J."/>
        </authorList>
    </citation>
    <scope>NUCLEOTIDE SEQUENCE [LARGE SCALE GENOMIC DNA]</scope>
    <source>
        <strain evidence="2 3">103</strain>
    </source>
</reference>